<feature type="domain" description="HTH luxR-type" evidence="5">
    <location>
        <begin position="836"/>
        <end position="901"/>
    </location>
</feature>
<dbReference type="InterPro" id="IPR036388">
    <property type="entry name" value="WH-like_DNA-bd_sf"/>
</dbReference>
<proteinExistence type="predicted"/>
<dbReference type="InterPro" id="IPR000792">
    <property type="entry name" value="Tscrpt_reg_LuxR_C"/>
</dbReference>
<dbReference type="Pfam" id="PF17874">
    <property type="entry name" value="TPR_MalT"/>
    <property type="match status" value="1"/>
</dbReference>
<dbReference type="PRINTS" id="PR00038">
    <property type="entry name" value="HTHLUXR"/>
</dbReference>
<dbReference type="Pfam" id="PF25873">
    <property type="entry name" value="WHD_MalT"/>
    <property type="match status" value="1"/>
</dbReference>
<dbReference type="PANTHER" id="PTHR44688:SF25">
    <property type="entry name" value="HTH LUXR-TYPE DOMAIN-CONTAINING PROTEIN"/>
    <property type="match status" value="1"/>
</dbReference>
<dbReference type="Proteomes" id="UP000242415">
    <property type="component" value="Unassembled WGS sequence"/>
</dbReference>
<sequence length="903" mass="95239">MRTAGQETTTWQRPSRPAATVQPATLASSTPAGTAEPDGLPLLASKLTVPEPPAAVVLRPRLTTLLDAGTGGPVTLVAAPAGWGKTVLLSSWLAAGYARFPAVWMTVEPSDRGPRFWSYLRAALSSAVLPHHAQPPAAPPPTTADEAFLPRLAAAVAALPEPVVVILDDVHLVDDPGVLHGLEFLLRHGNGRLRLVIAARTEPGLPLHRWRLTGELTELRAADLAFTEPETAELIVRHGLSLPGQLARALHARTEGWAAGVRLAALGLRADPDPAGFVARFGGDQAGVAEYLTAELLTPLSPEVRDVLLRTAVLQRLCGDSADALTGRTDGERALATAAGEATGFVVPLSGEPGWYRCHPLVGDLLHAQLVRQRPDDVPELHRRAARWHAGHGLPGAALRHALAGGDRATAVGVLARHWPAVLLCGHDETLRAPLPAPAPDDTGTLLALAYAADRLDAGDPAGADEYLRRVDTHPTATPELVTGHVLRATAAGDLTEAVRRAHQLRGLGPTDAAVAGPAGVIAFAALGGAQLIRGEPAAAQATLRTGLGEANDIGYGCGARLSGARLALLHALAGQLRVADATARAALAVPGCRGRRCPSHTAAAHLALAVVAHERDARSEAARHLQRAAALATEPALAAPIAIVRAWLLQADGEPGQAVEALLAGRRELDAGQRTRHLDQWLCATEAELRGARGETAAARELVAAALAGCDGRDDALSVALARTHLRAGDPAAAAAALPDWSTPPHQPTPLALRLESGLVEALAAHGLGDQRRAHQILERVLELAEPDGHRRVFTRGPSTLRTLLAEHLDRGTAHRPTIDEVIAATDRRHGERRHAAPAEPLTERELTILRYLQSTLSNGEIAAELFLSVNTVKTHVRNIYQKLGAPRRREAVRRARELRLL</sequence>
<evidence type="ECO:0000256" key="1">
    <source>
        <dbReference type="ARBA" id="ARBA00023015"/>
    </source>
</evidence>
<dbReference type="InterPro" id="IPR027417">
    <property type="entry name" value="P-loop_NTPase"/>
</dbReference>
<gene>
    <name evidence="6" type="ORF">SAMN05444365_10929</name>
</gene>
<dbReference type="EMBL" id="FNPH01000009">
    <property type="protein sequence ID" value="SDZ28322.1"/>
    <property type="molecule type" value="Genomic_DNA"/>
</dbReference>
<name>A0A1H3RRI6_9ACTN</name>
<dbReference type="InterPro" id="IPR041664">
    <property type="entry name" value="AAA_16"/>
</dbReference>
<dbReference type="RefSeq" id="WP_091559991.1">
    <property type="nucleotide sequence ID" value="NZ_FNPH01000009.1"/>
</dbReference>
<dbReference type="SUPFAM" id="SSF52540">
    <property type="entry name" value="P-loop containing nucleoside triphosphate hydrolases"/>
    <property type="match status" value="1"/>
</dbReference>
<dbReference type="Pfam" id="PF13191">
    <property type="entry name" value="AAA_16"/>
    <property type="match status" value="1"/>
</dbReference>
<dbReference type="PANTHER" id="PTHR44688">
    <property type="entry name" value="DNA-BINDING TRANSCRIPTIONAL ACTIVATOR DEVR_DOSR"/>
    <property type="match status" value="1"/>
</dbReference>
<evidence type="ECO:0000256" key="3">
    <source>
        <dbReference type="ARBA" id="ARBA00023163"/>
    </source>
</evidence>
<dbReference type="Gene3D" id="1.10.10.10">
    <property type="entry name" value="Winged helix-like DNA-binding domain superfamily/Winged helix DNA-binding domain"/>
    <property type="match status" value="1"/>
</dbReference>
<dbReference type="GO" id="GO:0003677">
    <property type="term" value="F:DNA binding"/>
    <property type="evidence" value="ECO:0007669"/>
    <property type="project" value="UniProtKB-KW"/>
</dbReference>
<dbReference type="InterPro" id="IPR016032">
    <property type="entry name" value="Sig_transdc_resp-reg_C-effctor"/>
</dbReference>
<dbReference type="SMART" id="SM00421">
    <property type="entry name" value="HTH_LUXR"/>
    <property type="match status" value="1"/>
</dbReference>
<dbReference type="AlphaFoldDB" id="A0A1H3RRI6"/>
<dbReference type="CDD" id="cd06170">
    <property type="entry name" value="LuxR_C_like"/>
    <property type="match status" value="1"/>
</dbReference>
<dbReference type="GO" id="GO:0006355">
    <property type="term" value="P:regulation of DNA-templated transcription"/>
    <property type="evidence" value="ECO:0007669"/>
    <property type="project" value="InterPro"/>
</dbReference>
<accession>A0A1H3RRI6</accession>
<evidence type="ECO:0000313" key="6">
    <source>
        <dbReference type="EMBL" id="SDZ28322.1"/>
    </source>
</evidence>
<dbReference type="STRING" id="405436.SAMN05444365_10929"/>
<keyword evidence="7" id="KW-1185">Reference proteome</keyword>
<dbReference type="OrthoDB" id="134985at2"/>
<dbReference type="PROSITE" id="PS50043">
    <property type="entry name" value="HTH_LUXR_2"/>
    <property type="match status" value="1"/>
</dbReference>
<reference evidence="7" key="1">
    <citation type="submission" date="2016-10" db="EMBL/GenBank/DDBJ databases">
        <authorList>
            <person name="Varghese N."/>
            <person name="Submissions S."/>
        </authorList>
    </citation>
    <scope>NUCLEOTIDE SEQUENCE [LARGE SCALE GENOMIC DNA]</scope>
    <source>
        <strain evidence="7">DSM 45245</strain>
    </source>
</reference>
<evidence type="ECO:0000256" key="4">
    <source>
        <dbReference type="SAM" id="MobiDB-lite"/>
    </source>
</evidence>
<dbReference type="Pfam" id="PF00196">
    <property type="entry name" value="GerE"/>
    <property type="match status" value="1"/>
</dbReference>
<dbReference type="InterPro" id="IPR041617">
    <property type="entry name" value="TPR_MalT"/>
</dbReference>
<protein>
    <submittedName>
        <fullName evidence="6">LuxR family transcriptional regulator, maltose regulon positive regulatory protein</fullName>
    </submittedName>
</protein>
<keyword evidence="2" id="KW-0238">DNA-binding</keyword>
<organism evidence="6 7">
    <name type="scientific">Micromonospora pattaloongensis</name>
    <dbReference type="NCBI Taxonomy" id="405436"/>
    <lineage>
        <taxon>Bacteria</taxon>
        <taxon>Bacillati</taxon>
        <taxon>Actinomycetota</taxon>
        <taxon>Actinomycetes</taxon>
        <taxon>Micromonosporales</taxon>
        <taxon>Micromonosporaceae</taxon>
        <taxon>Micromonospora</taxon>
    </lineage>
</organism>
<dbReference type="Gene3D" id="1.25.40.10">
    <property type="entry name" value="Tetratricopeptide repeat domain"/>
    <property type="match status" value="1"/>
</dbReference>
<evidence type="ECO:0000259" key="5">
    <source>
        <dbReference type="PROSITE" id="PS50043"/>
    </source>
</evidence>
<evidence type="ECO:0000313" key="7">
    <source>
        <dbReference type="Proteomes" id="UP000242415"/>
    </source>
</evidence>
<feature type="compositionally biased region" description="Polar residues" evidence="4">
    <location>
        <begin position="1"/>
        <end position="13"/>
    </location>
</feature>
<evidence type="ECO:0000256" key="2">
    <source>
        <dbReference type="ARBA" id="ARBA00023125"/>
    </source>
</evidence>
<feature type="region of interest" description="Disordered" evidence="4">
    <location>
        <begin position="1"/>
        <end position="39"/>
    </location>
</feature>
<dbReference type="InterPro" id="IPR059106">
    <property type="entry name" value="WHD_MalT"/>
</dbReference>
<dbReference type="SUPFAM" id="SSF46894">
    <property type="entry name" value="C-terminal effector domain of the bipartite response regulators"/>
    <property type="match status" value="1"/>
</dbReference>
<dbReference type="InterPro" id="IPR011990">
    <property type="entry name" value="TPR-like_helical_dom_sf"/>
</dbReference>
<keyword evidence="3" id="KW-0804">Transcription</keyword>
<keyword evidence="1" id="KW-0805">Transcription regulation</keyword>
<feature type="compositionally biased region" description="Polar residues" evidence="4">
    <location>
        <begin position="22"/>
        <end position="32"/>
    </location>
</feature>